<dbReference type="RefSeq" id="WP_183861647.1">
    <property type="nucleotide sequence ID" value="NZ_JACHFH010000019.1"/>
</dbReference>
<comment type="function">
    <text evidence="5 6">Structural component of flagellum, the bacterial motility apparatus. Part of the rod structure of flagellar basal body.</text>
</comment>
<dbReference type="NCBIfam" id="TIGR01396">
    <property type="entry name" value="FlgB"/>
    <property type="match status" value="1"/>
</dbReference>
<evidence type="ECO:0000256" key="7">
    <source>
        <dbReference type="SAM" id="MobiDB-lite"/>
    </source>
</evidence>
<sequence>MLGNILNVPAINVLETAMNASNLRQQVISNNIANVNTPNFKRKELVFESLLAKALYPTEKKSGLSLALTNEKHISLDQNNNSDAMSVSPMIRDDNSTTMRTDGNNVDPDIEMSGLAKNTLYYNALAREMNMHFTNLKSVITD</sequence>
<accession>A0A840UHJ2</accession>
<comment type="subcellular location">
    <subcellularLocation>
        <location evidence="1 6">Bacterial flagellum basal body</location>
    </subcellularLocation>
</comment>
<gene>
    <name evidence="9" type="ORF">HNR32_001736</name>
</gene>
<dbReference type="PROSITE" id="PS00588">
    <property type="entry name" value="FLAGELLA_BB_ROD"/>
    <property type="match status" value="1"/>
</dbReference>
<evidence type="ECO:0000313" key="10">
    <source>
        <dbReference type="Proteomes" id="UP000559117"/>
    </source>
</evidence>
<evidence type="ECO:0000256" key="4">
    <source>
        <dbReference type="ARBA" id="ARBA00023143"/>
    </source>
</evidence>
<name>A0A840UHJ2_9FIRM</name>
<dbReference type="Proteomes" id="UP000559117">
    <property type="component" value="Unassembled WGS sequence"/>
</dbReference>
<dbReference type="Pfam" id="PF00460">
    <property type="entry name" value="Flg_bb_rod"/>
    <property type="match status" value="1"/>
</dbReference>
<comment type="subunit">
    <text evidence="6">The basal body constitutes a major portion of the flagellar organelle and consists of a number of rings mounted on a central rod.</text>
</comment>
<evidence type="ECO:0000256" key="1">
    <source>
        <dbReference type="ARBA" id="ARBA00004117"/>
    </source>
</evidence>
<feature type="region of interest" description="Disordered" evidence="7">
    <location>
        <begin position="79"/>
        <end position="106"/>
    </location>
</feature>
<evidence type="ECO:0000256" key="6">
    <source>
        <dbReference type="PIRNR" id="PIRNR002889"/>
    </source>
</evidence>
<keyword evidence="10" id="KW-1185">Reference proteome</keyword>
<evidence type="ECO:0000256" key="2">
    <source>
        <dbReference type="ARBA" id="ARBA00009677"/>
    </source>
</evidence>
<dbReference type="AlphaFoldDB" id="A0A840UHJ2"/>
<protein>
    <recommendedName>
        <fullName evidence="3 6">Flagellar basal body rod protein FlgB</fullName>
    </recommendedName>
</protein>
<keyword evidence="9" id="KW-0966">Cell projection</keyword>
<organism evidence="9 10">
    <name type="scientific">Pectinatus brassicae</name>
    <dbReference type="NCBI Taxonomy" id="862415"/>
    <lineage>
        <taxon>Bacteria</taxon>
        <taxon>Bacillati</taxon>
        <taxon>Bacillota</taxon>
        <taxon>Negativicutes</taxon>
        <taxon>Selenomonadales</taxon>
        <taxon>Selenomonadaceae</taxon>
        <taxon>Pectinatus</taxon>
    </lineage>
</organism>
<comment type="similarity">
    <text evidence="2 6">Belongs to the flagella basal body rod proteins family.</text>
</comment>
<dbReference type="PIRSF" id="PIRSF002889">
    <property type="entry name" value="Rod_FlgB"/>
    <property type="match status" value="1"/>
</dbReference>
<dbReference type="InterPro" id="IPR019776">
    <property type="entry name" value="Flagellar_basal_body_rod_CS"/>
</dbReference>
<feature type="domain" description="Flagellar basal body rod protein N-terminal" evidence="8">
    <location>
        <begin position="11"/>
        <end position="41"/>
    </location>
</feature>
<dbReference type="PANTHER" id="PTHR30435:SF12">
    <property type="entry name" value="FLAGELLAR BASAL BODY ROD PROTEIN FLGB"/>
    <property type="match status" value="1"/>
</dbReference>
<keyword evidence="9" id="KW-0282">Flagellum</keyword>
<evidence type="ECO:0000259" key="8">
    <source>
        <dbReference type="Pfam" id="PF00460"/>
    </source>
</evidence>
<dbReference type="InterPro" id="IPR001444">
    <property type="entry name" value="Flag_bb_rod_N"/>
</dbReference>
<evidence type="ECO:0000256" key="3">
    <source>
        <dbReference type="ARBA" id="ARBA00014376"/>
    </source>
</evidence>
<comment type="caution">
    <text evidence="9">The sequence shown here is derived from an EMBL/GenBank/DDBJ whole genome shotgun (WGS) entry which is preliminary data.</text>
</comment>
<dbReference type="EMBL" id="JACHFH010000019">
    <property type="protein sequence ID" value="MBB5336586.1"/>
    <property type="molecule type" value="Genomic_DNA"/>
</dbReference>
<proteinExistence type="inferred from homology"/>
<reference evidence="9 10" key="1">
    <citation type="submission" date="2020-08" db="EMBL/GenBank/DDBJ databases">
        <title>Genomic Encyclopedia of Type Strains, Phase IV (KMG-IV): sequencing the most valuable type-strain genomes for metagenomic binning, comparative biology and taxonomic classification.</title>
        <authorList>
            <person name="Goeker M."/>
        </authorList>
    </citation>
    <scope>NUCLEOTIDE SEQUENCE [LARGE SCALE GENOMIC DNA]</scope>
    <source>
        <strain evidence="9 10">DSM 24661</strain>
    </source>
</reference>
<keyword evidence="4 6" id="KW-0975">Bacterial flagellum</keyword>
<evidence type="ECO:0000256" key="5">
    <source>
        <dbReference type="ARBA" id="ARBA00024934"/>
    </source>
</evidence>
<evidence type="ECO:0000313" key="9">
    <source>
        <dbReference type="EMBL" id="MBB5336586.1"/>
    </source>
</evidence>
<dbReference type="PANTHER" id="PTHR30435">
    <property type="entry name" value="FLAGELLAR PROTEIN"/>
    <property type="match status" value="1"/>
</dbReference>
<keyword evidence="9" id="KW-0969">Cilium</keyword>
<dbReference type="GO" id="GO:0071978">
    <property type="term" value="P:bacterial-type flagellum-dependent swarming motility"/>
    <property type="evidence" value="ECO:0007669"/>
    <property type="project" value="TreeGrafter"/>
</dbReference>
<dbReference type="GO" id="GO:0030694">
    <property type="term" value="C:bacterial-type flagellum basal body, rod"/>
    <property type="evidence" value="ECO:0007669"/>
    <property type="project" value="InterPro"/>
</dbReference>
<dbReference type="InterPro" id="IPR006300">
    <property type="entry name" value="FlgB"/>
</dbReference>